<dbReference type="PANTHER" id="PTHR30618">
    <property type="entry name" value="NCS1 FAMILY PURINE/PYRIMIDINE TRANSPORTER"/>
    <property type="match status" value="1"/>
</dbReference>
<proteinExistence type="inferred from homology"/>
<dbReference type="GO" id="GO:0005886">
    <property type="term" value="C:plasma membrane"/>
    <property type="evidence" value="ECO:0007669"/>
    <property type="project" value="TreeGrafter"/>
</dbReference>
<evidence type="ECO:0000256" key="6">
    <source>
        <dbReference type="SAM" id="Phobius"/>
    </source>
</evidence>
<keyword evidence="8" id="KW-1185">Reference proteome</keyword>
<feature type="transmembrane region" description="Helical" evidence="6">
    <location>
        <begin position="91"/>
        <end position="115"/>
    </location>
</feature>
<keyword evidence="4 6" id="KW-1133">Transmembrane helix</keyword>
<dbReference type="Proteomes" id="UP000184330">
    <property type="component" value="Unassembled WGS sequence"/>
</dbReference>
<dbReference type="Pfam" id="PF02133">
    <property type="entry name" value="Transp_cyt_pur"/>
    <property type="match status" value="1"/>
</dbReference>
<gene>
    <name evidence="7" type="ORF">PAC_19876</name>
</gene>
<feature type="transmembrane region" description="Helical" evidence="6">
    <location>
        <begin position="189"/>
        <end position="213"/>
    </location>
</feature>
<accession>A0A1L7XYG4</accession>
<sequence length="547" mass="60602">MSFMKRFEVDSETELTRWINDDIKPIEAGRRTWTFWTFHNYWILVNSNISTYLTGSSLIALGLTWWQAIISIVVGNILATVFVILNSVPGAYYHIGFPVVNRYVWGMYCSAFVIWNRILLSLVWYGFQAWIGGECLYVCLMALDPSLERHIPNHMPESTGMTTAQFVAYIIFSVVSLPVIWIRPHKLKNFFYFSSTTILIFEIVLLIWALATMGPEGFGDTISGTPTAEASSTGWLIAYGIISTIGSIAAGILNQNDYARFAHKPRDAIMGQIFSFPVYAIICSIIGILVTAATQNRFGGALWNLPDIFTTLIENGGSRERAAGFFAGAALVISQIGVNVPGNALSGGFDLAATFPRYINIRRGAYITALVSVACNPWRLVNTATTFISVLGSYSVFLGPMTGMMISSYFVINKRKINVDDLFDGSKTSVYWYTWGINWRAIVAWVCGVAPSMPGFVASVQPSVTVPIGLTHLYYICFLAGFSISASVYCGLHFIFPAEGLNRFVASSPPARALMAEYQDRWDGETSEVVSDFGKDTRVVDREVNFS</sequence>
<feature type="transmembrane region" description="Helical" evidence="6">
    <location>
        <begin position="473"/>
        <end position="496"/>
    </location>
</feature>
<evidence type="ECO:0000256" key="1">
    <source>
        <dbReference type="ARBA" id="ARBA00004141"/>
    </source>
</evidence>
<dbReference type="InterPro" id="IPR012681">
    <property type="entry name" value="NCS1"/>
</dbReference>
<evidence type="ECO:0000256" key="4">
    <source>
        <dbReference type="ARBA" id="ARBA00022989"/>
    </source>
</evidence>
<feature type="transmembrane region" description="Helical" evidence="6">
    <location>
        <begin position="163"/>
        <end position="182"/>
    </location>
</feature>
<dbReference type="CDD" id="cd11482">
    <property type="entry name" value="SLC-NCS1sbd_NRT1-like"/>
    <property type="match status" value="1"/>
</dbReference>
<name>A0A1L7XYG4_9HELO</name>
<feature type="transmembrane region" description="Helical" evidence="6">
    <location>
        <begin position="432"/>
        <end position="453"/>
    </location>
</feature>
<dbReference type="GO" id="GO:0015205">
    <property type="term" value="F:nucleobase transmembrane transporter activity"/>
    <property type="evidence" value="ECO:0007669"/>
    <property type="project" value="TreeGrafter"/>
</dbReference>
<dbReference type="AlphaFoldDB" id="A0A1L7XYG4"/>
<feature type="transmembrane region" description="Helical" evidence="6">
    <location>
        <begin position="58"/>
        <end position="85"/>
    </location>
</feature>
<feature type="transmembrane region" description="Helical" evidence="6">
    <location>
        <begin position="233"/>
        <end position="253"/>
    </location>
</feature>
<evidence type="ECO:0000256" key="2">
    <source>
        <dbReference type="ARBA" id="ARBA00008974"/>
    </source>
</evidence>
<dbReference type="NCBIfam" id="TIGR00800">
    <property type="entry name" value="ncs1"/>
    <property type="match status" value="1"/>
</dbReference>
<feature type="transmembrane region" description="Helical" evidence="6">
    <location>
        <begin position="273"/>
        <end position="293"/>
    </location>
</feature>
<evidence type="ECO:0000256" key="5">
    <source>
        <dbReference type="ARBA" id="ARBA00023136"/>
    </source>
</evidence>
<comment type="similarity">
    <text evidence="2">Belongs to the purine-cytosine permease (2.A.39) family.</text>
</comment>
<dbReference type="EMBL" id="FJOG01000087">
    <property type="protein sequence ID" value="CZR69975.1"/>
    <property type="molecule type" value="Genomic_DNA"/>
</dbReference>
<protein>
    <submittedName>
        <fullName evidence="7">Related to uracil permease</fullName>
    </submittedName>
</protein>
<comment type="subcellular location">
    <subcellularLocation>
        <location evidence="1">Membrane</location>
        <topology evidence="1">Multi-pass membrane protein</topology>
    </subcellularLocation>
</comment>
<dbReference type="PANTHER" id="PTHR30618:SF4">
    <property type="entry name" value="ALLANTOIN PERMEASE"/>
    <property type="match status" value="1"/>
</dbReference>
<organism evidence="7 8">
    <name type="scientific">Phialocephala subalpina</name>
    <dbReference type="NCBI Taxonomy" id="576137"/>
    <lineage>
        <taxon>Eukaryota</taxon>
        <taxon>Fungi</taxon>
        <taxon>Dikarya</taxon>
        <taxon>Ascomycota</taxon>
        <taxon>Pezizomycotina</taxon>
        <taxon>Leotiomycetes</taxon>
        <taxon>Helotiales</taxon>
        <taxon>Mollisiaceae</taxon>
        <taxon>Phialocephala</taxon>
        <taxon>Phialocephala fortinii species complex</taxon>
    </lineage>
</organism>
<evidence type="ECO:0000313" key="7">
    <source>
        <dbReference type="EMBL" id="CZR69975.1"/>
    </source>
</evidence>
<dbReference type="InterPro" id="IPR045225">
    <property type="entry name" value="Uracil/uridine/allantoin_perm"/>
</dbReference>
<keyword evidence="3 6" id="KW-0812">Transmembrane</keyword>
<reference evidence="7 8" key="1">
    <citation type="submission" date="2016-03" db="EMBL/GenBank/DDBJ databases">
        <authorList>
            <person name="Ploux O."/>
        </authorList>
    </citation>
    <scope>NUCLEOTIDE SEQUENCE [LARGE SCALE GENOMIC DNA]</scope>
    <source>
        <strain evidence="7 8">UAMH 11012</strain>
    </source>
</reference>
<keyword evidence="5 6" id="KW-0472">Membrane</keyword>
<dbReference type="InterPro" id="IPR001248">
    <property type="entry name" value="Pur-cyt_permease"/>
</dbReference>
<dbReference type="Gene3D" id="1.10.4160.10">
    <property type="entry name" value="Hydantoin permease"/>
    <property type="match status" value="1"/>
</dbReference>
<feature type="transmembrane region" description="Helical" evidence="6">
    <location>
        <begin position="387"/>
        <end position="412"/>
    </location>
</feature>
<evidence type="ECO:0000256" key="3">
    <source>
        <dbReference type="ARBA" id="ARBA00022692"/>
    </source>
</evidence>
<evidence type="ECO:0000313" key="8">
    <source>
        <dbReference type="Proteomes" id="UP000184330"/>
    </source>
</evidence>
<dbReference type="OrthoDB" id="2018619at2759"/>